<keyword evidence="1" id="KW-1133">Transmembrane helix</keyword>
<keyword evidence="1" id="KW-0472">Membrane</keyword>
<organism evidence="2 3">
    <name type="scientific">Paenibacillus puldeungensis</name>
    <dbReference type="NCBI Taxonomy" id="696536"/>
    <lineage>
        <taxon>Bacteria</taxon>
        <taxon>Bacillati</taxon>
        <taxon>Bacillota</taxon>
        <taxon>Bacilli</taxon>
        <taxon>Bacillales</taxon>
        <taxon>Paenibacillaceae</taxon>
        <taxon>Paenibacillus</taxon>
    </lineage>
</organism>
<dbReference type="Proteomes" id="UP001597262">
    <property type="component" value="Unassembled WGS sequence"/>
</dbReference>
<accession>A0ABW3RV54</accession>
<dbReference type="RefSeq" id="WP_379317919.1">
    <property type="nucleotide sequence ID" value="NZ_JBHTLM010000003.1"/>
</dbReference>
<proteinExistence type="predicted"/>
<evidence type="ECO:0000313" key="2">
    <source>
        <dbReference type="EMBL" id="MFD1176009.1"/>
    </source>
</evidence>
<keyword evidence="3" id="KW-1185">Reference proteome</keyword>
<keyword evidence="1" id="KW-0812">Transmembrane</keyword>
<feature type="transmembrane region" description="Helical" evidence="1">
    <location>
        <begin position="6"/>
        <end position="26"/>
    </location>
</feature>
<dbReference type="EMBL" id="JBHTLM010000003">
    <property type="protein sequence ID" value="MFD1176009.1"/>
    <property type="molecule type" value="Genomic_DNA"/>
</dbReference>
<evidence type="ECO:0000256" key="1">
    <source>
        <dbReference type="SAM" id="Phobius"/>
    </source>
</evidence>
<evidence type="ECO:0000313" key="3">
    <source>
        <dbReference type="Proteomes" id="UP001597262"/>
    </source>
</evidence>
<comment type="caution">
    <text evidence="2">The sequence shown here is derived from an EMBL/GenBank/DDBJ whole genome shotgun (WGS) entry which is preliminary data.</text>
</comment>
<sequence>MKQLNLSVVISSFLLGLSIVISSLIISNSGDRELNKDKINEKEYKPLMTIQETAEYLKITESQVKTIISSEDTMLRTSGLSGKLFPVIRIGTDNYISTEDLKDWLKDSTALRKQY</sequence>
<gene>
    <name evidence="2" type="ORF">ACFQ3W_06760</name>
</gene>
<name>A0ABW3RV54_9BACL</name>
<reference evidence="3" key="1">
    <citation type="journal article" date="2019" name="Int. J. Syst. Evol. Microbiol.">
        <title>The Global Catalogue of Microorganisms (GCM) 10K type strain sequencing project: providing services to taxonomists for standard genome sequencing and annotation.</title>
        <authorList>
            <consortium name="The Broad Institute Genomics Platform"/>
            <consortium name="The Broad Institute Genome Sequencing Center for Infectious Disease"/>
            <person name="Wu L."/>
            <person name="Ma J."/>
        </authorList>
    </citation>
    <scope>NUCLEOTIDE SEQUENCE [LARGE SCALE GENOMIC DNA]</scope>
    <source>
        <strain evidence="3">CCUG 59189</strain>
    </source>
</reference>
<protein>
    <submittedName>
        <fullName evidence="2">Helix-turn-helix domain-containing protein</fullName>
    </submittedName>
</protein>